<accession>A0A511RKK7</accession>
<reference evidence="5 6" key="1">
    <citation type="submission" date="2019-07" db="EMBL/GenBank/DDBJ databases">
        <title>Whole genome shotgun sequence of Oceanithermus desulfurans NBRC 100063.</title>
        <authorList>
            <person name="Hosoyama A."/>
            <person name="Uohara A."/>
            <person name="Ohji S."/>
            <person name="Ichikawa N."/>
        </authorList>
    </citation>
    <scope>NUCLEOTIDE SEQUENCE [LARGE SCALE GENOMIC DNA]</scope>
    <source>
        <strain evidence="5 6">NBRC 100063</strain>
    </source>
</reference>
<protein>
    <submittedName>
        <fullName evidence="5">Segregation and condensation protein B</fullName>
    </submittedName>
</protein>
<dbReference type="InterPro" id="IPR005234">
    <property type="entry name" value="ScpB_csome_segregation"/>
</dbReference>
<keyword evidence="1" id="KW-0963">Cytoplasm</keyword>
<evidence type="ECO:0000256" key="1">
    <source>
        <dbReference type="ARBA" id="ARBA00022490"/>
    </source>
</evidence>
<dbReference type="InterPro" id="IPR036390">
    <property type="entry name" value="WH_DNA-bd_sf"/>
</dbReference>
<name>A0A511RKK7_9DEIN</name>
<dbReference type="NCBIfam" id="TIGR00281">
    <property type="entry name" value="SMC-Scp complex subunit ScpB"/>
    <property type="match status" value="1"/>
</dbReference>
<dbReference type="PANTHER" id="PTHR34298">
    <property type="entry name" value="SEGREGATION AND CONDENSATION PROTEIN B"/>
    <property type="match status" value="1"/>
</dbReference>
<keyword evidence="3" id="KW-0159">Chromosome partition</keyword>
<organism evidence="5 6">
    <name type="scientific">Oceanithermus desulfurans NBRC 100063</name>
    <dbReference type="NCBI Taxonomy" id="1227550"/>
    <lineage>
        <taxon>Bacteria</taxon>
        <taxon>Thermotogati</taxon>
        <taxon>Deinococcota</taxon>
        <taxon>Deinococci</taxon>
        <taxon>Thermales</taxon>
        <taxon>Thermaceae</taxon>
        <taxon>Oceanithermus</taxon>
    </lineage>
</organism>
<dbReference type="GO" id="GO:0051304">
    <property type="term" value="P:chromosome separation"/>
    <property type="evidence" value="ECO:0007669"/>
    <property type="project" value="InterPro"/>
</dbReference>
<dbReference type="PANTHER" id="PTHR34298:SF2">
    <property type="entry name" value="SEGREGATION AND CONDENSATION PROTEIN B"/>
    <property type="match status" value="1"/>
</dbReference>
<keyword evidence="2" id="KW-0132">Cell division</keyword>
<dbReference type="Gene3D" id="1.10.10.10">
    <property type="entry name" value="Winged helix-like DNA-binding domain superfamily/Winged helix DNA-binding domain"/>
    <property type="match status" value="2"/>
</dbReference>
<keyword evidence="4" id="KW-0131">Cell cycle</keyword>
<dbReference type="Pfam" id="PF04079">
    <property type="entry name" value="SMC_ScpB"/>
    <property type="match status" value="1"/>
</dbReference>
<evidence type="ECO:0000313" key="5">
    <source>
        <dbReference type="EMBL" id="GEM89617.1"/>
    </source>
</evidence>
<evidence type="ECO:0000313" key="6">
    <source>
        <dbReference type="Proteomes" id="UP000321827"/>
    </source>
</evidence>
<proteinExistence type="predicted"/>
<dbReference type="SUPFAM" id="SSF46785">
    <property type="entry name" value="Winged helix' DNA-binding domain"/>
    <property type="match status" value="2"/>
</dbReference>
<dbReference type="GO" id="GO:0051301">
    <property type="term" value="P:cell division"/>
    <property type="evidence" value="ECO:0007669"/>
    <property type="project" value="UniProtKB-KW"/>
</dbReference>
<dbReference type="RefSeq" id="WP_147146598.1">
    <property type="nucleotide sequence ID" value="NZ_BJXN01000006.1"/>
</dbReference>
<sequence length="174" mass="19187">MNAALAELLAVFFAAGRPLSDRELARGLERGEEEVRRLVGELGRQLEDGGYGVALEEVAGGWRLIVHPRFVDRVQRVLRPRPPRLSPAALEVLAIVAYHQPITRPEIEAMRGKSSDGVLEGLLERGLVEVVGEKPVVGRPRLYATTQRFLELFGLASLDELPPLEEGPALLLRD</sequence>
<gene>
    <name evidence="5" type="ORF">ODE01S_10510</name>
</gene>
<dbReference type="AlphaFoldDB" id="A0A511RKK7"/>
<dbReference type="Proteomes" id="UP000321827">
    <property type="component" value="Unassembled WGS sequence"/>
</dbReference>
<evidence type="ECO:0000256" key="3">
    <source>
        <dbReference type="ARBA" id="ARBA00022829"/>
    </source>
</evidence>
<dbReference type="EMBL" id="BJXN01000006">
    <property type="protein sequence ID" value="GEM89617.1"/>
    <property type="molecule type" value="Genomic_DNA"/>
</dbReference>
<evidence type="ECO:0000256" key="2">
    <source>
        <dbReference type="ARBA" id="ARBA00022618"/>
    </source>
</evidence>
<evidence type="ECO:0000256" key="4">
    <source>
        <dbReference type="ARBA" id="ARBA00023306"/>
    </source>
</evidence>
<dbReference type="PIRSF" id="PIRSF019345">
    <property type="entry name" value="ScpB"/>
    <property type="match status" value="1"/>
</dbReference>
<dbReference type="InterPro" id="IPR036388">
    <property type="entry name" value="WH-like_DNA-bd_sf"/>
</dbReference>
<comment type="caution">
    <text evidence="5">The sequence shown here is derived from an EMBL/GenBank/DDBJ whole genome shotgun (WGS) entry which is preliminary data.</text>
</comment>